<dbReference type="GO" id="GO:0043565">
    <property type="term" value="F:sequence-specific DNA binding"/>
    <property type="evidence" value="ECO:0007669"/>
    <property type="project" value="TreeGrafter"/>
</dbReference>
<dbReference type="GO" id="GO:0009307">
    <property type="term" value="P:DNA restriction-modification system"/>
    <property type="evidence" value="ECO:0007669"/>
    <property type="project" value="InterPro"/>
</dbReference>
<reference evidence="4" key="1">
    <citation type="journal article" date="2020" name="Nature">
        <title>Giant virus diversity and host interactions through global metagenomics.</title>
        <authorList>
            <person name="Schulz F."/>
            <person name="Roux S."/>
            <person name="Paez-Espino D."/>
            <person name="Jungbluth S."/>
            <person name="Walsh D.A."/>
            <person name="Denef V.J."/>
            <person name="McMahon K.D."/>
            <person name="Konstantinidis K.T."/>
            <person name="Eloe-Fadrosh E.A."/>
            <person name="Kyrpides N.C."/>
            <person name="Woyke T."/>
        </authorList>
    </citation>
    <scope>NUCLEOTIDE SEQUENCE</scope>
    <source>
        <strain evidence="4">GVMAG-M-3300027963-21</strain>
    </source>
</reference>
<evidence type="ECO:0000313" key="4">
    <source>
        <dbReference type="EMBL" id="QHU31404.1"/>
    </source>
</evidence>
<keyword evidence="2" id="KW-0808">Transferase</keyword>
<dbReference type="PANTHER" id="PTHR30481:SF2">
    <property type="entry name" value="SITE-SPECIFIC DNA-METHYLTRANSFERASE (ADENINE-SPECIFIC)"/>
    <property type="match status" value="1"/>
</dbReference>
<dbReference type="Pfam" id="PF02086">
    <property type="entry name" value="MethyltransfD12"/>
    <property type="match status" value="1"/>
</dbReference>
<dbReference type="EMBL" id="MN740526">
    <property type="protein sequence ID" value="QHU31404.1"/>
    <property type="molecule type" value="Genomic_DNA"/>
</dbReference>
<sequence length="279" mass="32222">MTSNVSPLRYPGGKTRACKIIEKVIIEHLDITSFDTIISPFFGGGSFEFYMQNKYGVMLIVNDKHTPLYNFWKQVKIDKGLLCEGLRAIDTVSVSKEQFVGYRKTIMDLDADTLQQAIQYFVINRCSFSGSTLSGGFSEEASRKRFTLSSIQKIEALNFTNIEIYNEDFYDFLTHPHVANVATTATALLFLDPPYYLERKSKLYGNNGDLHEGFDHLRLFNFLKDEKRNWVLTYNNCAFIRDLYKDFTIIDVNWKYGMNTSKQSSEIIIINYIRITSII</sequence>
<protein>
    <recommendedName>
        <fullName evidence="5">Site-specific DNA-methyltransferase (adenine-specific)</fullName>
    </recommendedName>
</protein>
<evidence type="ECO:0000256" key="2">
    <source>
        <dbReference type="ARBA" id="ARBA00022679"/>
    </source>
</evidence>
<dbReference type="SUPFAM" id="SSF53335">
    <property type="entry name" value="S-adenosyl-L-methionine-dependent methyltransferases"/>
    <property type="match status" value="1"/>
</dbReference>
<organism evidence="4">
    <name type="scientific">viral metagenome</name>
    <dbReference type="NCBI Taxonomy" id="1070528"/>
    <lineage>
        <taxon>unclassified sequences</taxon>
        <taxon>metagenomes</taxon>
        <taxon>organismal metagenomes</taxon>
    </lineage>
</organism>
<evidence type="ECO:0008006" key="5">
    <source>
        <dbReference type="Google" id="ProtNLM"/>
    </source>
</evidence>
<dbReference type="GO" id="GO:0032259">
    <property type="term" value="P:methylation"/>
    <property type="evidence" value="ECO:0007669"/>
    <property type="project" value="UniProtKB-KW"/>
</dbReference>
<keyword evidence="3" id="KW-0949">S-adenosyl-L-methionine</keyword>
<evidence type="ECO:0000256" key="3">
    <source>
        <dbReference type="ARBA" id="ARBA00022691"/>
    </source>
</evidence>
<dbReference type="AlphaFoldDB" id="A0A6C0LPA1"/>
<dbReference type="InterPro" id="IPR012327">
    <property type="entry name" value="MeTrfase_D12"/>
</dbReference>
<dbReference type="PANTHER" id="PTHR30481">
    <property type="entry name" value="DNA ADENINE METHYLASE"/>
    <property type="match status" value="1"/>
</dbReference>
<dbReference type="GO" id="GO:1904047">
    <property type="term" value="F:S-adenosyl-L-methionine binding"/>
    <property type="evidence" value="ECO:0007669"/>
    <property type="project" value="TreeGrafter"/>
</dbReference>
<name>A0A6C0LPA1_9ZZZZ</name>
<proteinExistence type="predicted"/>
<evidence type="ECO:0000256" key="1">
    <source>
        <dbReference type="ARBA" id="ARBA00022603"/>
    </source>
</evidence>
<dbReference type="PRINTS" id="PR00505">
    <property type="entry name" value="D12N6MTFRASE"/>
</dbReference>
<keyword evidence="1" id="KW-0489">Methyltransferase</keyword>
<dbReference type="InterPro" id="IPR029063">
    <property type="entry name" value="SAM-dependent_MTases_sf"/>
</dbReference>
<accession>A0A6C0LPA1</accession>
<dbReference type="Gene3D" id="3.40.50.150">
    <property type="entry name" value="Vaccinia Virus protein VP39"/>
    <property type="match status" value="2"/>
</dbReference>
<dbReference type="GO" id="GO:0009007">
    <property type="term" value="F:site-specific DNA-methyltransferase (adenine-specific) activity"/>
    <property type="evidence" value="ECO:0007669"/>
    <property type="project" value="UniProtKB-EC"/>
</dbReference>
<dbReference type="GO" id="GO:0006298">
    <property type="term" value="P:mismatch repair"/>
    <property type="evidence" value="ECO:0007669"/>
    <property type="project" value="TreeGrafter"/>
</dbReference>